<reference evidence="6" key="2">
    <citation type="submission" date="2020-11" db="EMBL/GenBank/DDBJ databases">
        <authorList>
            <person name="Cecchin M."/>
            <person name="Marcolungo L."/>
            <person name="Rossato M."/>
            <person name="Girolomoni L."/>
            <person name="Cosentino E."/>
            <person name="Cuine S."/>
            <person name="Li-Beisson Y."/>
            <person name="Delledonne M."/>
            <person name="Ballottari M."/>
        </authorList>
    </citation>
    <scope>NUCLEOTIDE SEQUENCE</scope>
    <source>
        <strain evidence="6">211/11P</strain>
        <tissue evidence="6">Whole cell</tissue>
    </source>
</reference>
<organism evidence="6 7">
    <name type="scientific">Chlorella vulgaris</name>
    <name type="common">Green alga</name>
    <dbReference type="NCBI Taxonomy" id="3077"/>
    <lineage>
        <taxon>Eukaryota</taxon>
        <taxon>Viridiplantae</taxon>
        <taxon>Chlorophyta</taxon>
        <taxon>core chlorophytes</taxon>
        <taxon>Trebouxiophyceae</taxon>
        <taxon>Chlorellales</taxon>
        <taxon>Chlorellaceae</taxon>
        <taxon>Chlorella clade</taxon>
        <taxon>Chlorella</taxon>
    </lineage>
</organism>
<protein>
    <recommendedName>
        <fullName evidence="5">SBP-type domain-containing protein</fullName>
    </recommendedName>
</protein>
<dbReference type="InterPro" id="IPR044817">
    <property type="entry name" value="SBP-like"/>
</dbReference>
<feature type="region of interest" description="Disordered" evidence="4">
    <location>
        <begin position="287"/>
        <end position="328"/>
    </location>
</feature>
<dbReference type="Proteomes" id="UP001055712">
    <property type="component" value="Unassembled WGS sequence"/>
</dbReference>
<dbReference type="PANTHER" id="PTHR31251:SF169">
    <property type="entry name" value="SQUAMOSA PROMOTER-BINDING-LIKE PROTEIN 8"/>
    <property type="match status" value="1"/>
</dbReference>
<dbReference type="OrthoDB" id="549553at2759"/>
<feature type="compositionally biased region" description="Pro residues" evidence="4">
    <location>
        <begin position="305"/>
        <end position="318"/>
    </location>
</feature>
<evidence type="ECO:0000256" key="4">
    <source>
        <dbReference type="SAM" id="MobiDB-lite"/>
    </source>
</evidence>
<comment type="caution">
    <text evidence="6">The sequence shown here is derived from an EMBL/GenBank/DDBJ whole genome shotgun (WGS) entry which is preliminary data.</text>
</comment>
<evidence type="ECO:0000313" key="7">
    <source>
        <dbReference type="Proteomes" id="UP001055712"/>
    </source>
</evidence>
<gene>
    <name evidence="6" type="ORF">D9Q98_009383</name>
</gene>
<feature type="region of interest" description="Disordered" evidence="4">
    <location>
        <begin position="411"/>
        <end position="449"/>
    </location>
</feature>
<feature type="compositionally biased region" description="Basic residues" evidence="4">
    <location>
        <begin position="207"/>
        <end position="222"/>
    </location>
</feature>
<dbReference type="GO" id="GO:0005634">
    <property type="term" value="C:nucleus"/>
    <property type="evidence" value="ECO:0007669"/>
    <property type="project" value="InterPro"/>
</dbReference>
<keyword evidence="1" id="KW-0479">Metal-binding</keyword>
<dbReference type="GO" id="GO:0008270">
    <property type="term" value="F:zinc ion binding"/>
    <property type="evidence" value="ECO:0007669"/>
    <property type="project" value="UniProtKB-KW"/>
</dbReference>
<feature type="compositionally biased region" description="Polar residues" evidence="4">
    <location>
        <begin position="15"/>
        <end position="24"/>
    </location>
</feature>
<evidence type="ECO:0000256" key="3">
    <source>
        <dbReference type="ARBA" id="ARBA00022833"/>
    </source>
</evidence>
<dbReference type="InterPro" id="IPR004333">
    <property type="entry name" value="SBP_dom"/>
</dbReference>
<feature type="compositionally biased region" description="Low complexity" evidence="4">
    <location>
        <begin position="348"/>
        <end position="385"/>
    </location>
</feature>
<feature type="region of interest" description="Disordered" evidence="4">
    <location>
        <begin position="1"/>
        <end position="94"/>
    </location>
</feature>
<dbReference type="AlphaFoldDB" id="A0A9D4YXS5"/>
<reference evidence="6" key="1">
    <citation type="journal article" date="2019" name="Plant J.">
        <title>Chlorella vulgaris genome assembly and annotation reveals the molecular basis for metabolic acclimation to high light conditions.</title>
        <authorList>
            <person name="Cecchin M."/>
            <person name="Marcolungo L."/>
            <person name="Rossato M."/>
            <person name="Girolomoni L."/>
            <person name="Cosentino E."/>
            <person name="Cuine S."/>
            <person name="Li-Beisson Y."/>
            <person name="Delledonne M."/>
            <person name="Ballottari M."/>
        </authorList>
    </citation>
    <scope>NUCLEOTIDE SEQUENCE</scope>
    <source>
        <strain evidence="6">211/11P</strain>
    </source>
</reference>
<dbReference type="InterPro" id="IPR036893">
    <property type="entry name" value="SBP_sf"/>
</dbReference>
<evidence type="ECO:0000313" key="6">
    <source>
        <dbReference type="EMBL" id="KAI3430979.1"/>
    </source>
</evidence>
<dbReference type="PANTHER" id="PTHR31251">
    <property type="entry name" value="SQUAMOSA PROMOTER-BINDING-LIKE PROTEIN 4"/>
    <property type="match status" value="1"/>
</dbReference>
<feature type="region of interest" description="Disordered" evidence="4">
    <location>
        <begin position="187"/>
        <end position="223"/>
    </location>
</feature>
<proteinExistence type="predicted"/>
<accession>A0A9D4YXS5</accession>
<feature type="domain" description="SBP-type" evidence="5">
    <location>
        <begin position="220"/>
        <end position="297"/>
    </location>
</feature>
<dbReference type="EMBL" id="SIDB01000007">
    <property type="protein sequence ID" value="KAI3430979.1"/>
    <property type="molecule type" value="Genomic_DNA"/>
</dbReference>
<name>A0A9D4YXS5_CHLVU</name>
<evidence type="ECO:0000259" key="5">
    <source>
        <dbReference type="PROSITE" id="PS51141"/>
    </source>
</evidence>
<evidence type="ECO:0000256" key="2">
    <source>
        <dbReference type="ARBA" id="ARBA00022771"/>
    </source>
</evidence>
<keyword evidence="3" id="KW-0862">Zinc</keyword>
<feature type="region of interest" description="Disordered" evidence="4">
    <location>
        <begin position="348"/>
        <end position="388"/>
    </location>
</feature>
<dbReference type="Gene3D" id="4.10.1100.10">
    <property type="entry name" value="Transcription factor, SBP-box domain"/>
    <property type="match status" value="1"/>
</dbReference>
<dbReference type="GO" id="GO:0003677">
    <property type="term" value="F:DNA binding"/>
    <property type="evidence" value="ECO:0007669"/>
    <property type="project" value="InterPro"/>
</dbReference>
<keyword evidence="2" id="KW-0863">Zinc-finger</keyword>
<sequence length="475" mass="51429">MGAQEERSLEALMNSWAQSPSGSRPSDGPEAPDFLNIDFLLAPSPPPPPVEDSSGSGTMGGPPLASVPMATGPAAPAHLGHEQQQHHQHQQHMLSPMEQAALHAHFGHGHGQADGQHYMLSMGSAPGSGTLPTFDPNAGMPIMPQPHSTPMLHMATQLMAQPAGTFSQPGPHPGSALVLPALTAVPADSSQQGAPSESGNGEGNGNGKRRRGPRPRVFKKHTCQSDGCTVDLAPLSFYLQRNHICTDHLKADSYQVKGVPSRFCQRCGQGHALTEFEGSKRSCRKALERHNQRRRDKQAASTATGPPPVASEPAPLPEPKLEPSLQVQQVQQSDIACPWLDDAFTLDQQQQQQALPTQPQQQQEQQEPQQQQEQQQEPPQQQQAVEEPRQQPWVMLPRHLLEQHAPHLLASSVPTSFPSSSWQLHQHFQQPPSQHQHQHQQQGGQGQDAGVLQQQPLGVDVSMSLWLGELGGSGI</sequence>
<dbReference type="Pfam" id="PF03110">
    <property type="entry name" value="SBP"/>
    <property type="match status" value="1"/>
</dbReference>
<evidence type="ECO:0000256" key="1">
    <source>
        <dbReference type="ARBA" id="ARBA00022723"/>
    </source>
</evidence>
<keyword evidence="7" id="KW-1185">Reference proteome</keyword>
<dbReference type="PROSITE" id="PS51141">
    <property type="entry name" value="ZF_SBP"/>
    <property type="match status" value="1"/>
</dbReference>
<dbReference type="SUPFAM" id="SSF103612">
    <property type="entry name" value="SBT domain"/>
    <property type="match status" value="1"/>
</dbReference>